<feature type="compositionally biased region" description="Basic and acidic residues" evidence="1">
    <location>
        <begin position="807"/>
        <end position="820"/>
    </location>
</feature>
<feature type="region of interest" description="Disordered" evidence="1">
    <location>
        <begin position="673"/>
        <end position="705"/>
    </location>
</feature>
<keyword evidence="2" id="KW-0695">RNA-directed DNA polymerase</keyword>
<feature type="compositionally biased region" description="Polar residues" evidence="1">
    <location>
        <begin position="78"/>
        <end position="91"/>
    </location>
</feature>
<evidence type="ECO:0000313" key="2">
    <source>
        <dbReference type="EMBL" id="GJS76606.1"/>
    </source>
</evidence>
<protein>
    <submittedName>
        <fullName evidence="2">RNA-directed DNA polymerase, eukaryota</fullName>
    </submittedName>
</protein>
<dbReference type="Proteomes" id="UP001151760">
    <property type="component" value="Unassembled WGS sequence"/>
</dbReference>
<accession>A0ABQ4YI05</accession>
<evidence type="ECO:0000313" key="3">
    <source>
        <dbReference type="Proteomes" id="UP001151760"/>
    </source>
</evidence>
<keyword evidence="3" id="KW-1185">Reference proteome</keyword>
<organism evidence="2 3">
    <name type="scientific">Tanacetum coccineum</name>
    <dbReference type="NCBI Taxonomy" id="301880"/>
    <lineage>
        <taxon>Eukaryota</taxon>
        <taxon>Viridiplantae</taxon>
        <taxon>Streptophyta</taxon>
        <taxon>Embryophyta</taxon>
        <taxon>Tracheophyta</taxon>
        <taxon>Spermatophyta</taxon>
        <taxon>Magnoliopsida</taxon>
        <taxon>eudicotyledons</taxon>
        <taxon>Gunneridae</taxon>
        <taxon>Pentapetalae</taxon>
        <taxon>asterids</taxon>
        <taxon>campanulids</taxon>
        <taxon>Asterales</taxon>
        <taxon>Asteraceae</taxon>
        <taxon>Asteroideae</taxon>
        <taxon>Anthemideae</taxon>
        <taxon>Anthemidinae</taxon>
        <taxon>Tanacetum</taxon>
    </lineage>
</organism>
<comment type="caution">
    <text evidence="2">The sequence shown here is derived from an EMBL/GenBank/DDBJ whole genome shotgun (WGS) entry which is preliminary data.</text>
</comment>
<keyword evidence="2" id="KW-0808">Transferase</keyword>
<feature type="compositionally biased region" description="Basic and acidic residues" evidence="1">
    <location>
        <begin position="673"/>
        <end position="686"/>
    </location>
</feature>
<reference evidence="2" key="1">
    <citation type="journal article" date="2022" name="Int. J. Mol. Sci.">
        <title>Draft Genome of Tanacetum Coccineum: Genomic Comparison of Closely Related Tanacetum-Family Plants.</title>
        <authorList>
            <person name="Yamashiro T."/>
            <person name="Shiraishi A."/>
            <person name="Nakayama K."/>
            <person name="Satake H."/>
        </authorList>
    </citation>
    <scope>NUCLEOTIDE SEQUENCE</scope>
</reference>
<feature type="compositionally biased region" description="Polar residues" evidence="1">
    <location>
        <begin position="780"/>
        <end position="800"/>
    </location>
</feature>
<feature type="compositionally biased region" description="Acidic residues" evidence="1">
    <location>
        <begin position="832"/>
        <end position="856"/>
    </location>
</feature>
<dbReference type="EMBL" id="BQNB010010387">
    <property type="protein sequence ID" value="GJS76606.1"/>
    <property type="molecule type" value="Genomic_DNA"/>
</dbReference>
<feature type="region of interest" description="Disordered" evidence="1">
    <location>
        <begin position="392"/>
        <end position="423"/>
    </location>
</feature>
<evidence type="ECO:0000256" key="1">
    <source>
        <dbReference type="SAM" id="MobiDB-lite"/>
    </source>
</evidence>
<feature type="compositionally biased region" description="Basic and acidic residues" evidence="1">
    <location>
        <begin position="857"/>
        <end position="873"/>
    </location>
</feature>
<feature type="region of interest" description="Disordered" evidence="1">
    <location>
        <begin position="780"/>
        <end position="890"/>
    </location>
</feature>
<feature type="region of interest" description="Disordered" evidence="1">
    <location>
        <begin position="32"/>
        <end position="91"/>
    </location>
</feature>
<dbReference type="GO" id="GO:0003964">
    <property type="term" value="F:RNA-directed DNA polymerase activity"/>
    <property type="evidence" value="ECO:0007669"/>
    <property type="project" value="UniProtKB-KW"/>
</dbReference>
<gene>
    <name evidence="2" type="ORF">Tco_0726487</name>
</gene>
<keyword evidence="2" id="KW-0548">Nucleotidyltransferase</keyword>
<reference evidence="2" key="2">
    <citation type="submission" date="2022-01" db="EMBL/GenBank/DDBJ databases">
        <authorList>
            <person name="Yamashiro T."/>
            <person name="Shiraishi A."/>
            <person name="Satake H."/>
            <person name="Nakayama K."/>
        </authorList>
    </citation>
    <scope>NUCLEOTIDE SEQUENCE</scope>
</reference>
<sequence length="957" mass="108439">MITMIKQLHKFGIHGLDLYIVNIKYRNISTNNDAANDDHDDANNQSERTESDNEGDAFVHLKFTTHEEEESSDLRVHTPSQFEPSDTEANVNFAQSEYTEEEEGRDADMTDAPQITQVNEDTHVTLTPVNPEEIHVTSVADTTPSFSTILSPPPLPLIQQRTQTPLPIPTTAPSTSLQDLPNFGSLFGFNNRLKALEQGFSEFIRNNQYATALSSIPNIVDNYLGSNLKEAVDVAVQQKSDRIREEAQAKNEDFFNKVDENIKKIIKEQVKAQVKKKIDKILPRIKKLVNEQLEFEVLIRSSNEAKTSHVVAANLFELELKKILIDKMKSNKLIDRSDEQKNLYKALVDAYEADKALLDTYGDISTKGSKSHQQSAGQSAPVEVPMHITDDFEDPTHQAFDTGLNDDQPEEEDHPHPDWFQQPSRLPSPDHYWNKTVPADHGPVQPWLINLARQEDPRESFYELMDTPLDFSAFMMNRLKVDTLTLELLAGPTFELMKGTCKSLVELEYFFEEVYKATTKQLDWTNLEGQRYPHDLWKPLPLIPNSRGRQVIPFAHFINNDLAYLSGGVSSQTYSTSGMKTKVADYGNIKWIEDLVPSSIWSEVREAYTVYPNPRGFIYQNRDKKNKLMRLDELYKFCDGTFNDFYTALDRLKAGNPVKEILLKLNLPDHRILKDGGEVSPKEPTRKSKRVKRPAKNSNNVPTTGIVIRDTPMMSLSKKKEKMTVEKRKGINLLSEVALTEEAQYEEVRKKSLRDFHKTHLSGSGIVISAAKIKPSITINRTGANTGVPNVSEGIDQQSDNGDDNTQSDKEKGSDSKHETDENETGSKSNQEENEEEVEDDDEENYTSTDDEDETNVESKVENKAEGDEDKGMDYTTNQFDDDVDERMNEPVNTNEGFIQKEGTDAEMINVQQGNENLEITLNQVLEDAYVTISTIAKKTEVPLLALLTHPTWHLNS</sequence>
<name>A0ABQ4YI05_9ASTR</name>
<proteinExistence type="predicted"/>